<dbReference type="EMBL" id="DWUX01000180">
    <property type="protein sequence ID" value="HJD40343.1"/>
    <property type="molecule type" value="Genomic_DNA"/>
</dbReference>
<gene>
    <name evidence="1" type="ORF">H9913_09975</name>
</gene>
<dbReference type="AlphaFoldDB" id="A0A9D2RC15"/>
<reference evidence="1" key="2">
    <citation type="submission" date="2021-04" db="EMBL/GenBank/DDBJ databases">
        <authorList>
            <person name="Gilroy R."/>
        </authorList>
    </citation>
    <scope>NUCLEOTIDE SEQUENCE</scope>
    <source>
        <strain evidence="1">ChiW19-6364</strain>
    </source>
</reference>
<dbReference type="Proteomes" id="UP000823850">
    <property type="component" value="Unassembled WGS sequence"/>
</dbReference>
<evidence type="ECO:0000313" key="1">
    <source>
        <dbReference type="EMBL" id="HJD40343.1"/>
    </source>
</evidence>
<accession>A0A9D2RC15</accession>
<proteinExistence type="predicted"/>
<evidence type="ECO:0000313" key="2">
    <source>
        <dbReference type="Proteomes" id="UP000823850"/>
    </source>
</evidence>
<sequence>MKKTTSFQKRLKQMKKAKTIADSIRRNHKRILKTVRLLGKLKITKT</sequence>
<name>A0A9D2RC15_9FIRM</name>
<protein>
    <submittedName>
        <fullName evidence="1">Uncharacterized protein</fullName>
    </submittedName>
</protein>
<reference evidence="1" key="1">
    <citation type="journal article" date="2021" name="PeerJ">
        <title>Extensive microbial diversity within the chicken gut microbiome revealed by metagenomics and culture.</title>
        <authorList>
            <person name="Gilroy R."/>
            <person name="Ravi A."/>
            <person name="Getino M."/>
            <person name="Pursley I."/>
            <person name="Horton D.L."/>
            <person name="Alikhan N.F."/>
            <person name="Baker D."/>
            <person name="Gharbi K."/>
            <person name="Hall N."/>
            <person name="Watson M."/>
            <person name="Adriaenssens E.M."/>
            <person name="Foster-Nyarko E."/>
            <person name="Jarju S."/>
            <person name="Secka A."/>
            <person name="Antonio M."/>
            <person name="Oren A."/>
            <person name="Chaudhuri R.R."/>
            <person name="La Ragione R."/>
            <person name="Hildebrand F."/>
            <person name="Pallen M.J."/>
        </authorList>
    </citation>
    <scope>NUCLEOTIDE SEQUENCE</scope>
    <source>
        <strain evidence="1">ChiW19-6364</strain>
    </source>
</reference>
<organism evidence="1 2">
    <name type="scientific">Candidatus Blautia stercoripullorum</name>
    <dbReference type="NCBI Taxonomy" id="2838502"/>
    <lineage>
        <taxon>Bacteria</taxon>
        <taxon>Bacillati</taxon>
        <taxon>Bacillota</taxon>
        <taxon>Clostridia</taxon>
        <taxon>Lachnospirales</taxon>
        <taxon>Lachnospiraceae</taxon>
        <taxon>Blautia</taxon>
    </lineage>
</organism>
<comment type="caution">
    <text evidence="1">The sequence shown here is derived from an EMBL/GenBank/DDBJ whole genome shotgun (WGS) entry which is preliminary data.</text>
</comment>